<dbReference type="STRING" id="694429.Pyrfu_0133"/>
<name>G0EEG4_PYRF1</name>
<reference evidence="2 3" key="1">
    <citation type="journal article" date="2011" name="Stand. Genomic Sci.">
        <title>Complete genome sequence of the hyperthermophilic chemolithoautotroph Pyrolobus fumarii type strain (1A).</title>
        <authorList>
            <person name="Anderson I."/>
            <person name="Goker M."/>
            <person name="Nolan M."/>
            <person name="Lucas S."/>
            <person name="Hammon N."/>
            <person name="Deshpande S."/>
            <person name="Cheng J.F."/>
            <person name="Tapia R."/>
            <person name="Han C."/>
            <person name="Goodwin L."/>
            <person name="Pitluck S."/>
            <person name="Huntemann M."/>
            <person name="Liolios K."/>
            <person name="Ivanova N."/>
            <person name="Pagani I."/>
            <person name="Mavromatis K."/>
            <person name="Ovchinikova G."/>
            <person name="Pati A."/>
            <person name="Chen A."/>
            <person name="Palaniappan K."/>
            <person name="Land M."/>
            <person name="Hauser L."/>
            <person name="Brambilla E.M."/>
            <person name="Huber H."/>
            <person name="Yasawong M."/>
            <person name="Rohde M."/>
            <person name="Spring S."/>
            <person name="Abt B."/>
            <person name="Sikorski J."/>
            <person name="Wirth R."/>
            <person name="Detter J.C."/>
            <person name="Woyke T."/>
            <person name="Bristow J."/>
            <person name="Eisen J.A."/>
            <person name="Markowitz V."/>
            <person name="Hugenholtz P."/>
            <person name="Kyrpides N.C."/>
            <person name="Klenk H.P."/>
            <person name="Lapidus A."/>
        </authorList>
    </citation>
    <scope>NUCLEOTIDE SEQUENCE [LARGE SCALE GENOMIC DNA]</scope>
    <source>
        <strain evidence="3">DSM 11204 / 1A</strain>
    </source>
</reference>
<evidence type="ECO:0000313" key="2">
    <source>
        <dbReference type="EMBL" id="AEM38005.1"/>
    </source>
</evidence>
<proteinExistence type="predicted"/>
<organism evidence="2 3">
    <name type="scientific">Pyrolobus fumarii (strain DSM 11204 / 1A)</name>
    <dbReference type="NCBI Taxonomy" id="694429"/>
    <lineage>
        <taxon>Archaea</taxon>
        <taxon>Thermoproteota</taxon>
        <taxon>Thermoprotei</taxon>
        <taxon>Desulfurococcales</taxon>
        <taxon>Pyrodictiaceae</taxon>
        <taxon>Pyrolobus</taxon>
    </lineage>
</organism>
<dbReference type="SMART" id="SM00506">
    <property type="entry name" value="A1pp"/>
    <property type="match status" value="1"/>
</dbReference>
<dbReference type="InterPro" id="IPR043472">
    <property type="entry name" value="Macro_dom-like"/>
</dbReference>
<accession>G0EEG4</accession>
<dbReference type="GeneID" id="11139767"/>
<dbReference type="SUPFAM" id="SSF52949">
    <property type="entry name" value="Macro domain-like"/>
    <property type="match status" value="1"/>
</dbReference>
<dbReference type="Proteomes" id="UP000001037">
    <property type="component" value="Chromosome"/>
</dbReference>
<dbReference type="FunCoup" id="G0EEG4">
    <property type="interactions" value="45"/>
</dbReference>
<dbReference type="AlphaFoldDB" id="G0EEG4"/>
<dbReference type="eggNOG" id="arCOG04225">
    <property type="taxonomic scope" value="Archaea"/>
</dbReference>
<evidence type="ECO:0000313" key="3">
    <source>
        <dbReference type="Proteomes" id="UP000001037"/>
    </source>
</evidence>
<dbReference type="HOGENOM" id="CLU_046550_7_2_2"/>
<dbReference type="RefSeq" id="WP_014025682.1">
    <property type="nucleotide sequence ID" value="NC_015931.1"/>
</dbReference>
<protein>
    <submittedName>
        <fullName evidence="2">Appr-1-p processing domain protein</fullName>
    </submittedName>
</protein>
<dbReference type="InterPro" id="IPR002589">
    <property type="entry name" value="Macro_dom"/>
</dbReference>
<evidence type="ECO:0000259" key="1">
    <source>
        <dbReference type="PROSITE" id="PS51154"/>
    </source>
</evidence>
<dbReference type="PROSITE" id="PS51154">
    <property type="entry name" value="MACRO"/>
    <property type="match status" value="1"/>
</dbReference>
<sequence>MTGIKGPLLKVECGSSTIEVWQGDITQLENVDAIVNPANSLMIMGGGVAGAIRRVAGDEIEQEARRYAPVPVGKAIVTSAGRLQPRIRHVIHAPTMERPAMRTTVEKVKKATRAAIEVALDKGIDSIALPAMGAGVGGLSIEESTNAMLDAIEEVLREKGKLPSRIILVGYLEHDARKMIEVVHRRAAKKDTCIRVSS</sequence>
<dbReference type="PANTHER" id="PTHR11106">
    <property type="entry name" value="GANGLIOSIDE INDUCED DIFFERENTIATION ASSOCIATED PROTEIN 2-RELATED"/>
    <property type="match status" value="1"/>
</dbReference>
<gene>
    <name evidence="2" type="ordered locus">Pyrfu_0133</name>
</gene>
<dbReference type="PANTHER" id="PTHR11106:SF111">
    <property type="entry name" value="MACRO DOMAIN-CONTAINING PROTEIN"/>
    <property type="match status" value="1"/>
</dbReference>
<dbReference type="Pfam" id="PF01661">
    <property type="entry name" value="Macro"/>
    <property type="match status" value="1"/>
</dbReference>
<dbReference type="InParanoid" id="G0EEG4"/>
<feature type="domain" description="Macro" evidence="1">
    <location>
        <begin position="5"/>
        <end position="187"/>
    </location>
</feature>
<dbReference type="EMBL" id="CP002838">
    <property type="protein sequence ID" value="AEM38005.1"/>
    <property type="molecule type" value="Genomic_DNA"/>
</dbReference>
<dbReference type="Gene3D" id="3.40.220.10">
    <property type="entry name" value="Leucine Aminopeptidase, subunit E, domain 1"/>
    <property type="match status" value="1"/>
</dbReference>
<dbReference type="KEGG" id="pfm:Pyrfu_0133"/>
<keyword evidence="3" id="KW-1185">Reference proteome</keyword>